<reference evidence="2" key="1">
    <citation type="submission" date="2018-05" db="EMBL/GenBank/DDBJ databases">
        <authorList>
            <person name="Lanie J.A."/>
            <person name="Ng W.-L."/>
            <person name="Kazmierczak K.M."/>
            <person name="Andrzejewski T.M."/>
            <person name="Davidsen T.M."/>
            <person name="Wayne K.J."/>
            <person name="Tettelin H."/>
            <person name="Glass J.I."/>
            <person name="Rusch D."/>
            <person name="Podicherti R."/>
            <person name="Tsui H.-C.T."/>
            <person name="Winkler M.E."/>
        </authorList>
    </citation>
    <scope>NUCLEOTIDE SEQUENCE</scope>
</reference>
<accession>A0A382QSL6</accession>
<evidence type="ECO:0000256" key="1">
    <source>
        <dbReference type="SAM" id="Coils"/>
    </source>
</evidence>
<evidence type="ECO:0000313" key="2">
    <source>
        <dbReference type="EMBL" id="SVC87321.1"/>
    </source>
</evidence>
<gene>
    <name evidence="2" type="ORF">METZ01_LOCUS340175</name>
</gene>
<proteinExistence type="predicted"/>
<name>A0A382QSL6_9ZZZZ</name>
<sequence>MPPMDQRQELLGLLCELRDLAGIEGQALREGDLSRVDEIQVEKESVRKQIDELEALPEREVSRHAADEDVKQIVDQIMQLDRESNEHLLREMDALKAEVNNQSQVRTNLRRVQGAYVKRLSPVNWEVYT</sequence>
<dbReference type="EMBL" id="UINC01115935">
    <property type="protein sequence ID" value="SVC87321.1"/>
    <property type="molecule type" value="Genomic_DNA"/>
</dbReference>
<keyword evidence="1" id="KW-0175">Coiled coil</keyword>
<protein>
    <recommendedName>
        <fullName evidence="3">Flagellar protein FlgN</fullName>
    </recommendedName>
</protein>
<dbReference type="AlphaFoldDB" id="A0A382QSL6"/>
<organism evidence="2">
    <name type="scientific">marine metagenome</name>
    <dbReference type="NCBI Taxonomy" id="408172"/>
    <lineage>
        <taxon>unclassified sequences</taxon>
        <taxon>metagenomes</taxon>
        <taxon>ecological metagenomes</taxon>
    </lineage>
</organism>
<feature type="coiled-coil region" evidence="1">
    <location>
        <begin position="36"/>
        <end position="105"/>
    </location>
</feature>
<evidence type="ECO:0008006" key="3">
    <source>
        <dbReference type="Google" id="ProtNLM"/>
    </source>
</evidence>